<reference evidence="3" key="3">
    <citation type="submission" date="2016-06" db="UniProtKB">
        <authorList>
            <consortium name="WormBaseParasite"/>
        </authorList>
    </citation>
    <scope>IDENTIFICATION</scope>
</reference>
<feature type="chain" id="PRO_5008147377" evidence="1">
    <location>
        <begin position="29"/>
        <end position="132"/>
    </location>
</feature>
<proteinExistence type="predicted"/>
<dbReference type="WBParaSite" id="GPLIN_001043600">
    <property type="protein sequence ID" value="GPLIN_001043600"/>
    <property type="gene ID" value="GPLIN_001043600"/>
</dbReference>
<dbReference type="GO" id="GO:0003824">
    <property type="term" value="F:catalytic activity"/>
    <property type="evidence" value="ECO:0007669"/>
    <property type="project" value="InterPro"/>
</dbReference>
<keyword evidence="1" id="KW-0732">Signal</keyword>
<dbReference type="InterPro" id="IPR035994">
    <property type="entry name" value="Nucleoside_phosphorylase_sf"/>
</dbReference>
<reference evidence="2" key="1">
    <citation type="submission" date="2013-12" db="EMBL/GenBank/DDBJ databases">
        <authorList>
            <person name="Aslett M."/>
        </authorList>
    </citation>
    <scope>NUCLEOTIDE SEQUENCE [LARGE SCALE GENOMIC DNA]</scope>
    <source>
        <strain evidence="2">Lindley</strain>
    </source>
</reference>
<reference evidence="2" key="2">
    <citation type="submission" date="2014-05" db="EMBL/GenBank/DDBJ databases">
        <title>The genome and life-stage specific transcriptomes of Globodera pallida elucidate key aspects of plant parasitism by a cyst nematode.</title>
        <authorList>
            <person name="Cotton J.A."/>
            <person name="Lilley C.J."/>
            <person name="Jones L.M."/>
            <person name="Kikuchi T."/>
            <person name="Reid A.J."/>
            <person name="Thorpe P."/>
            <person name="Tsai I.J."/>
            <person name="Beasley H."/>
            <person name="Blok V."/>
            <person name="Cock P.J.A."/>
            <person name="Van den Akker S.E."/>
            <person name="Holroyd N."/>
            <person name="Hunt M."/>
            <person name="Mantelin S."/>
            <person name="Naghra H."/>
            <person name="Pain A."/>
            <person name="Palomares-Rius J.E."/>
            <person name="Zarowiecki M."/>
            <person name="Berriman M."/>
            <person name="Jones J.T."/>
            <person name="Urwin P.E."/>
        </authorList>
    </citation>
    <scope>NUCLEOTIDE SEQUENCE [LARGE SCALE GENOMIC DNA]</scope>
    <source>
        <strain evidence="2">Lindley</strain>
    </source>
</reference>
<name>A0A183CC35_GLOPA</name>
<evidence type="ECO:0000256" key="1">
    <source>
        <dbReference type="SAM" id="SignalP"/>
    </source>
</evidence>
<protein>
    <submittedName>
        <fullName evidence="3">Secreted protein</fullName>
    </submittedName>
</protein>
<keyword evidence="2" id="KW-1185">Reference proteome</keyword>
<evidence type="ECO:0000313" key="3">
    <source>
        <dbReference type="WBParaSite" id="GPLIN_001043600"/>
    </source>
</evidence>
<accession>A0A183CC35</accession>
<evidence type="ECO:0000313" key="2">
    <source>
        <dbReference type="Proteomes" id="UP000050741"/>
    </source>
</evidence>
<sequence>MNAQKTIIVAALVIAVAMLSMEVPSVDAQCCVPNGAGVCESQTCCDNCIPLGSGCTCINGANKTPNARNAVEAAAAAADGTAAGSRVDSWVLVRGASDYQQGSSKQGKVWQNYAAANAVALVETILQNISFG</sequence>
<dbReference type="Proteomes" id="UP000050741">
    <property type="component" value="Unassembled WGS sequence"/>
</dbReference>
<dbReference type="Gene3D" id="3.40.50.1580">
    <property type="entry name" value="Nucleoside phosphorylase domain"/>
    <property type="match status" value="1"/>
</dbReference>
<feature type="signal peptide" evidence="1">
    <location>
        <begin position="1"/>
        <end position="28"/>
    </location>
</feature>
<organism evidence="2 3">
    <name type="scientific">Globodera pallida</name>
    <name type="common">Potato cyst nematode worm</name>
    <name type="synonym">Heterodera pallida</name>
    <dbReference type="NCBI Taxonomy" id="36090"/>
    <lineage>
        <taxon>Eukaryota</taxon>
        <taxon>Metazoa</taxon>
        <taxon>Ecdysozoa</taxon>
        <taxon>Nematoda</taxon>
        <taxon>Chromadorea</taxon>
        <taxon>Rhabditida</taxon>
        <taxon>Tylenchina</taxon>
        <taxon>Tylenchomorpha</taxon>
        <taxon>Tylenchoidea</taxon>
        <taxon>Heteroderidae</taxon>
        <taxon>Heteroderinae</taxon>
        <taxon>Globodera</taxon>
    </lineage>
</organism>
<dbReference type="AlphaFoldDB" id="A0A183CC35"/>
<dbReference type="GO" id="GO:0009116">
    <property type="term" value="P:nucleoside metabolic process"/>
    <property type="evidence" value="ECO:0007669"/>
    <property type="project" value="InterPro"/>
</dbReference>